<organism evidence="2 3">
    <name type="scientific">Linum trigynum</name>
    <dbReference type="NCBI Taxonomy" id="586398"/>
    <lineage>
        <taxon>Eukaryota</taxon>
        <taxon>Viridiplantae</taxon>
        <taxon>Streptophyta</taxon>
        <taxon>Embryophyta</taxon>
        <taxon>Tracheophyta</taxon>
        <taxon>Spermatophyta</taxon>
        <taxon>Magnoliopsida</taxon>
        <taxon>eudicotyledons</taxon>
        <taxon>Gunneridae</taxon>
        <taxon>Pentapetalae</taxon>
        <taxon>rosids</taxon>
        <taxon>fabids</taxon>
        <taxon>Malpighiales</taxon>
        <taxon>Linaceae</taxon>
        <taxon>Linum</taxon>
    </lineage>
</organism>
<sequence>MVASTIKTRVDMAEMIVALAAVLSNHAAQVEVGGRLVYQWSRGKKRQCLCQRSTKDDKGERKFDFRRKNEGANVRGGIITVKNTSSQRRGTQHSEGHKQSGGEVENRGRVNVVAMIPCEVSGRHGRSMQS</sequence>
<name>A0AAV2G5R9_9ROSI</name>
<accession>A0AAV2G5R9</accession>
<proteinExistence type="predicted"/>
<keyword evidence="3" id="KW-1185">Reference proteome</keyword>
<reference evidence="2 3" key="1">
    <citation type="submission" date="2024-04" db="EMBL/GenBank/DDBJ databases">
        <authorList>
            <person name="Fracassetti M."/>
        </authorList>
    </citation>
    <scope>NUCLEOTIDE SEQUENCE [LARGE SCALE GENOMIC DNA]</scope>
</reference>
<dbReference type="AlphaFoldDB" id="A0AAV2G5R9"/>
<gene>
    <name evidence="2" type="ORF">LTRI10_LOCUS45745</name>
</gene>
<protein>
    <recommendedName>
        <fullName evidence="4">Secreted protein</fullName>
    </recommendedName>
</protein>
<dbReference type="Proteomes" id="UP001497516">
    <property type="component" value="Chromosome 8"/>
</dbReference>
<evidence type="ECO:0000256" key="1">
    <source>
        <dbReference type="SAM" id="MobiDB-lite"/>
    </source>
</evidence>
<evidence type="ECO:0000313" key="2">
    <source>
        <dbReference type="EMBL" id="CAL1405989.1"/>
    </source>
</evidence>
<evidence type="ECO:0008006" key="4">
    <source>
        <dbReference type="Google" id="ProtNLM"/>
    </source>
</evidence>
<feature type="compositionally biased region" description="Basic and acidic residues" evidence="1">
    <location>
        <begin position="92"/>
        <end position="107"/>
    </location>
</feature>
<evidence type="ECO:0000313" key="3">
    <source>
        <dbReference type="Proteomes" id="UP001497516"/>
    </source>
</evidence>
<dbReference type="EMBL" id="OZ034821">
    <property type="protein sequence ID" value="CAL1405989.1"/>
    <property type="molecule type" value="Genomic_DNA"/>
</dbReference>
<feature type="region of interest" description="Disordered" evidence="1">
    <location>
        <begin position="74"/>
        <end position="107"/>
    </location>
</feature>